<dbReference type="Pfam" id="PF02321">
    <property type="entry name" value="OEP"/>
    <property type="match status" value="2"/>
</dbReference>
<evidence type="ECO:0000256" key="5">
    <source>
        <dbReference type="ARBA" id="ARBA00022692"/>
    </source>
</evidence>
<dbReference type="GO" id="GO:0009279">
    <property type="term" value="C:cell outer membrane"/>
    <property type="evidence" value="ECO:0007669"/>
    <property type="project" value="UniProtKB-SubCell"/>
</dbReference>
<comment type="caution">
    <text evidence="8">The sequence shown here is derived from an EMBL/GenBank/DDBJ whole genome shotgun (WGS) entry which is preliminary data.</text>
</comment>
<dbReference type="InterPro" id="IPR051906">
    <property type="entry name" value="TolC-like"/>
</dbReference>
<dbReference type="PANTHER" id="PTHR30026">
    <property type="entry name" value="OUTER MEMBRANE PROTEIN TOLC"/>
    <property type="match status" value="1"/>
</dbReference>
<evidence type="ECO:0000256" key="3">
    <source>
        <dbReference type="ARBA" id="ARBA00022448"/>
    </source>
</evidence>
<evidence type="ECO:0000256" key="4">
    <source>
        <dbReference type="ARBA" id="ARBA00022452"/>
    </source>
</evidence>
<dbReference type="SUPFAM" id="SSF56954">
    <property type="entry name" value="Outer membrane efflux proteins (OEP)"/>
    <property type="match status" value="1"/>
</dbReference>
<reference evidence="8" key="1">
    <citation type="submission" date="2021-01" db="EMBL/GenBank/DDBJ databases">
        <title>Modified the classification status of verrucomicrobia.</title>
        <authorList>
            <person name="Feng X."/>
        </authorList>
    </citation>
    <scope>NUCLEOTIDE SEQUENCE</scope>
    <source>
        <strain evidence="8">KCTC 13126</strain>
    </source>
</reference>
<dbReference type="AlphaFoldDB" id="A0A934VRS0"/>
<evidence type="ECO:0000256" key="1">
    <source>
        <dbReference type="ARBA" id="ARBA00004442"/>
    </source>
</evidence>
<accession>A0A934VRS0</accession>
<dbReference type="InterPro" id="IPR003423">
    <property type="entry name" value="OMP_efflux"/>
</dbReference>
<comment type="subcellular location">
    <subcellularLocation>
        <location evidence="1">Cell outer membrane</location>
    </subcellularLocation>
</comment>
<dbReference type="Proteomes" id="UP000617628">
    <property type="component" value="Unassembled WGS sequence"/>
</dbReference>
<evidence type="ECO:0000256" key="7">
    <source>
        <dbReference type="ARBA" id="ARBA00023237"/>
    </source>
</evidence>
<comment type="similarity">
    <text evidence="2">Belongs to the outer membrane factor (OMF) (TC 1.B.17) family.</text>
</comment>
<dbReference type="Gene3D" id="1.20.1600.10">
    <property type="entry name" value="Outer membrane efflux proteins (OEP)"/>
    <property type="match status" value="1"/>
</dbReference>
<evidence type="ECO:0000256" key="6">
    <source>
        <dbReference type="ARBA" id="ARBA00023136"/>
    </source>
</evidence>
<dbReference type="PANTHER" id="PTHR30026:SF20">
    <property type="entry name" value="OUTER MEMBRANE PROTEIN TOLC"/>
    <property type="match status" value="1"/>
</dbReference>
<dbReference type="EMBL" id="JAENIL010000055">
    <property type="protein sequence ID" value="MBK1879697.1"/>
    <property type="molecule type" value="Genomic_DNA"/>
</dbReference>
<gene>
    <name evidence="8" type="ORF">JIN87_22620</name>
</gene>
<keyword evidence="6" id="KW-0472">Membrane</keyword>
<dbReference type="GO" id="GO:1990281">
    <property type="term" value="C:efflux pump complex"/>
    <property type="evidence" value="ECO:0007669"/>
    <property type="project" value="TreeGrafter"/>
</dbReference>
<evidence type="ECO:0000313" key="9">
    <source>
        <dbReference type="Proteomes" id="UP000617628"/>
    </source>
</evidence>
<dbReference type="GO" id="GO:0015288">
    <property type="term" value="F:porin activity"/>
    <property type="evidence" value="ECO:0007669"/>
    <property type="project" value="TreeGrafter"/>
</dbReference>
<proteinExistence type="inferred from homology"/>
<keyword evidence="7" id="KW-0998">Cell outer membrane</keyword>
<evidence type="ECO:0000313" key="8">
    <source>
        <dbReference type="EMBL" id="MBK1879697.1"/>
    </source>
</evidence>
<keyword evidence="4" id="KW-1134">Transmembrane beta strand</keyword>
<dbReference type="GO" id="GO:0015562">
    <property type="term" value="F:efflux transmembrane transporter activity"/>
    <property type="evidence" value="ECO:0007669"/>
    <property type="project" value="InterPro"/>
</dbReference>
<keyword evidence="3" id="KW-0813">Transport</keyword>
<protein>
    <submittedName>
        <fullName evidence="8">TolC family protein</fullName>
    </submittedName>
</protein>
<name>A0A934VRS0_9BACT</name>
<evidence type="ECO:0000256" key="2">
    <source>
        <dbReference type="ARBA" id="ARBA00007613"/>
    </source>
</evidence>
<keyword evidence="5" id="KW-0812">Transmembrane</keyword>
<sequence>MRNFIWGRLLLAMLVVSPAAFGAEKRVLSLPTALAEVENTNLSLLAAREGLEQAVESVRRARAGLLPNVKAVAGQSRNQSVTVGLGLEEFGVSRQSDPFNRFNAGVAVDVPLIDLVSIAAYRDSKYASQISEFEYQAALEDIKLAVAEAYLGAMRARRSLSLGEEALSRAEELSVITEKRVEAGAANRIDLMRARLEVSSAKQVVVARETLVFESEHLLKLLLGIDLELGLELLPVESLQLEPIGAPDYKAMLMQREDYLARLTEEDRARLLVKAAEWQRLPTLNAYGDYGYVTEEALDGEEEENWTVGLAFSVPIWEGGKNRAEKAMAESHLAATEFRIRELERSVRSEVDISAKRLQEAESSLGLAEESLELAKATFEFALDRFQNGAGDNRELIEAQLGLASAETNRTDAQLLLEQGRFRYASATGDLDKAL</sequence>
<organism evidence="8 9">
    <name type="scientific">Pelagicoccus mobilis</name>
    <dbReference type="NCBI Taxonomy" id="415221"/>
    <lineage>
        <taxon>Bacteria</taxon>
        <taxon>Pseudomonadati</taxon>
        <taxon>Verrucomicrobiota</taxon>
        <taxon>Opitutia</taxon>
        <taxon>Puniceicoccales</taxon>
        <taxon>Pelagicoccaceae</taxon>
        <taxon>Pelagicoccus</taxon>
    </lineage>
</organism>
<keyword evidence="9" id="KW-1185">Reference proteome</keyword>
<dbReference type="RefSeq" id="WP_200357911.1">
    <property type="nucleotide sequence ID" value="NZ_JAENIL010000055.1"/>
</dbReference>